<evidence type="ECO:0000256" key="7">
    <source>
        <dbReference type="RuleBase" id="RU000383"/>
    </source>
</evidence>
<protein>
    <submittedName>
        <fullName evidence="11">G2/mitotic-specific cyclin-B2-like protein</fullName>
    </submittedName>
</protein>
<feature type="domain" description="Cyclin-like" evidence="9">
    <location>
        <begin position="522"/>
        <end position="603"/>
    </location>
</feature>
<feature type="region of interest" description="Disordered" evidence="8">
    <location>
        <begin position="42"/>
        <end position="73"/>
    </location>
</feature>
<dbReference type="PANTHER" id="PTHR10177">
    <property type="entry name" value="CYCLINS"/>
    <property type="match status" value="1"/>
</dbReference>
<evidence type="ECO:0000256" key="6">
    <source>
        <dbReference type="ARBA" id="ARBA00023306"/>
    </source>
</evidence>
<feature type="compositionally biased region" description="Low complexity" evidence="8">
    <location>
        <begin position="53"/>
        <end position="63"/>
    </location>
</feature>
<dbReference type="GO" id="GO:0051301">
    <property type="term" value="P:cell division"/>
    <property type="evidence" value="ECO:0007669"/>
    <property type="project" value="UniProtKB-KW"/>
</dbReference>
<evidence type="ECO:0000256" key="8">
    <source>
        <dbReference type="SAM" id="MobiDB-lite"/>
    </source>
</evidence>
<dbReference type="Pfam" id="PF02984">
    <property type="entry name" value="Cyclin_C"/>
    <property type="match status" value="1"/>
</dbReference>
<dbReference type="InterPro" id="IPR048258">
    <property type="entry name" value="Cyclins_cyclin-box"/>
</dbReference>
<dbReference type="InterPro" id="IPR013763">
    <property type="entry name" value="Cyclin-like_dom"/>
</dbReference>
<feature type="compositionally biased region" description="Polar residues" evidence="8">
    <location>
        <begin position="319"/>
        <end position="328"/>
    </location>
</feature>
<feature type="domain" description="Cyclin C-terminal" evidence="10">
    <location>
        <begin position="518"/>
        <end position="636"/>
    </location>
</feature>
<organism evidence="11 12">
    <name type="scientific">Cricetulus griseus</name>
    <name type="common">Chinese hamster</name>
    <name type="synonym">Cricetulus barabensis griseus</name>
    <dbReference type="NCBI Taxonomy" id="10029"/>
    <lineage>
        <taxon>Eukaryota</taxon>
        <taxon>Metazoa</taxon>
        <taxon>Chordata</taxon>
        <taxon>Craniata</taxon>
        <taxon>Vertebrata</taxon>
        <taxon>Euteleostomi</taxon>
        <taxon>Mammalia</taxon>
        <taxon>Eutheria</taxon>
        <taxon>Euarchontoglires</taxon>
        <taxon>Glires</taxon>
        <taxon>Rodentia</taxon>
        <taxon>Myomorpha</taxon>
        <taxon>Muroidea</taxon>
        <taxon>Cricetidae</taxon>
        <taxon>Cricetinae</taxon>
        <taxon>Cricetulus</taxon>
    </lineage>
</organism>
<dbReference type="SMART" id="SM01332">
    <property type="entry name" value="Cyclin_C"/>
    <property type="match status" value="1"/>
</dbReference>
<feature type="compositionally biased region" description="Polar residues" evidence="8">
    <location>
        <begin position="101"/>
        <end position="140"/>
    </location>
</feature>
<dbReference type="PROSITE" id="PS00292">
    <property type="entry name" value="CYCLINS"/>
    <property type="match status" value="1"/>
</dbReference>
<dbReference type="InterPro" id="IPR036915">
    <property type="entry name" value="Cyclin-like_sf"/>
</dbReference>
<dbReference type="FunFam" id="1.10.472.10:FF:000027">
    <property type="entry name" value="G2/mitotic-specific cyclin-B1"/>
    <property type="match status" value="1"/>
</dbReference>
<dbReference type="SMART" id="SM00385">
    <property type="entry name" value="CYCLIN"/>
    <property type="match status" value="2"/>
</dbReference>
<gene>
    <name evidence="11" type="ORF">H671_4g11771</name>
</gene>
<keyword evidence="3" id="KW-0132">Cell division</keyword>
<reference evidence="12" key="1">
    <citation type="journal article" date="2013" name="Nat. Biotechnol.">
        <title>Chinese hamster genome sequenced from sorted chromosomes.</title>
        <authorList>
            <person name="Brinkrolf K."/>
            <person name="Rupp O."/>
            <person name="Laux H."/>
            <person name="Kollin F."/>
            <person name="Ernst W."/>
            <person name="Linke B."/>
            <person name="Kofler R."/>
            <person name="Romand S."/>
            <person name="Hesse F."/>
            <person name="Budach W.E."/>
            <person name="Galosy S."/>
            <person name="Muller D."/>
            <person name="Noll T."/>
            <person name="Wienberg J."/>
            <person name="Jostock T."/>
            <person name="Leonard M."/>
            <person name="Grillari J."/>
            <person name="Tauch A."/>
            <person name="Goesmann A."/>
            <person name="Helk B."/>
            <person name="Mott J.E."/>
            <person name="Puhler A."/>
            <person name="Borth N."/>
        </authorList>
    </citation>
    <scope>NUCLEOTIDE SEQUENCE [LARGE SCALE GENOMIC DNA]</scope>
    <source>
        <strain evidence="12">17A/GY</strain>
    </source>
</reference>
<dbReference type="EMBL" id="KE674236">
    <property type="protein sequence ID" value="ERE76526.1"/>
    <property type="molecule type" value="Genomic_DNA"/>
</dbReference>
<dbReference type="CDD" id="cd20570">
    <property type="entry name" value="CYCLIN_CCNB2_rpt2"/>
    <property type="match status" value="1"/>
</dbReference>
<keyword evidence="4" id="KW-0498">Mitosis</keyword>
<feature type="region of interest" description="Disordered" evidence="8">
    <location>
        <begin position="319"/>
        <end position="352"/>
    </location>
</feature>
<name>A0A061I4H2_CRIGR</name>
<evidence type="ECO:0000256" key="3">
    <source>
        <dbReference type="ARBA" id="ARBA00022618"/>
    </source>
</evidence>
<accession>A0A061I4H2</accession>
<evidence type="ECO:0000256" key="2">
    <source>
        <dbReference type="ARBA" id="ARBA00006955"/>
    </source>
</evidence>
<feature type="non-terminal residue" evidence="11">
    <location>
        <position position="1"/>
    </location>
</feature>
<dbReference type="Pfam" id="PF00134">
    <property type="entry name" value="Cyclin_N"/>
    <property type="match status" value="1"/>
</dbReference>
<evidence type="ECO:0000256" key="4">
    <source>
        <dbReference type="ARBA" id="ARBA00022776"/>
    </source>
</evidence>
<comment type="similarity">
    <text evidence="2">Belongs to the cyclin family. Cyclin AB subfamily.</text>
</comment>
<dbReference type="InterPro" id="IPR006671">
    <property type="entry name" value="Cyclin_N"/>
</dbReference>
<dbReference type="InterPro" id="IPR039361">
    <property type="entry name" value="Cyclin"/>
</dbReference>
<dbReference type="Proteomes" id="UP000030759">
    <property type="component" value="Unassembled WGS sequence"/>
</dbReference>
<feature type="compositionally biased region" description="Low complexity" evidence="8">
    <location>
        <begin position="141"/>
        <end position="150"/>
    </location>
</feature>
<dbReference type="InterPro" id="IPR004367">
    <property type="entry name" value="Cyclin_C-dom"/>
</dbReference>
<dbReference type="CDD" id="cd20566">
    <property type="entry name" value="CYCLIN_CCNB2_rpt1"/>
    <property type="match status" value="1"/>
</dbReference>
<dbReference type="SUPFAM" id="SSF47954">
    <property type="entry name" value="Cyclin-like"/>
    <property type="match status" value="2"/>
</dbReference>
<evidence type="ECO:0000313" key="12">
    <source>
        <dbReference type="Proteomes" id="UP000030759"/>
    </source>
</evidence>
<proteinExistence type="inferred from homology"/>
<evidence type="ECO:0000313" key="11">
    <source>
        <dbReference type="EMBL" id="ERE76526.1"/>
    </source>
</evidence>
<evidence type="ECO:0000259" key="10">
    <source>
        <dbReference type="SMART" id="SM01332"/>
    </source>
</evidence>
<sequence>SIDEDVVVIEASFTPQVTANEEINVTSTDSEVEIVTVGESYRSRSTLGHSRSHWSQGSSSHTGRPQEPRNRSRISTVIQPLRQNAAEVVDLTVDEDEPTVVPTTSARMESQTPSASINNSNPSTSEQASDATSAVASSQPSTASETAATLTSNSAAGSSVGAVPVSPSFSDPACPVERPPQVQAPCGANSSSGSSYHDQVPDMAGYPHIRYISSGLDGTSFRGPFRGNFEELIHLEERLGNVNRGASQGTIERCTYPHKYKKVSSDLKTIDTGVNPKAKSHVTIRRAVLEEIGNKVRTRAAPVAKKPQNTKIPVQPTKVTNVNKQPKPTASVKPVQMETLAPKDPSPAPEDVSMKEENLCQAFSDALLCKIEDIDNEDWENPQLCSDYVKDIYQYLRQLEVLQSINPHFLDGRDINGRMRAILVDWLVQVHSKFRLLQETLYMCIAIMDRFLQAQPVCRKKLQLVGITALLLASKYEEMFSPNIEDFVYITDNAYTSSQIREMETLILKELKFELGRPLPLHFLRRASKAGEVDVEQHTLAKYLMELTLIDYDMVHYHPSQVAAAASCLSQKVLGQGKWNLKQQYYTGYMESEVLEVMQHMAKNVVKVNENLTKFIAVKNKYASSRLLKISTIPQLNSKTIKDLASPLMDRL</sequence>
<keyword evidence="6" id="KW-0131">Cell cycle</keyword>
<feature type="domain" description="Cyclin-like" evidence="9">
    <location>
        <begin position="425"/>
        <end position="509"/>
    </location>
</feature>
<dbReference type="AlphaFoldDB" id="A0A061I4H2"/>
<evidence type="ECO:0000259" key="9">
    <source>
        <dbReference type="SMART" id="SM00385"/>
    </source>
</evidence>
<comment type="function">
    <text evidence="1">Essential for the control of the cell cycle at the G2/M (mitosis) transition.</text>
</comment>
<dbReference type="Gene3D" id="1.10.472.10">
    <property type="entry name" value="Cyclin-like"/>
    <property type="match status" value="2"/>
</dbReference>
<feature type="region of interest" description="Disordered" evidence="8">
    <location>
        <begin position="88"/>
        <end position="150"/>
    </location>
</feature>
<keyword evidence="5 7" id="KW-0195">Cyclin</keyword>
<evidence type="ECO:0000256" key="5">
    <source>
        <dbReference type="ARBA" id="ARBA00023127"/>
    </source>
</evidence>
<evidence type="ECO:0000256" key="1">
    <source>
        <dbReference type="ARBA" id="ARBA00003222"/>
    </source>
</evidence>